<evidence type="ECO:0000256" key="4">
    <source>
        <dbReference type="SAM" id="Phobius"/>
    </source>
</evidence>
<keyword evidence="4" id="KW-0812">Transmembrane</keyword>
<feature type="compositionally biased region" description="Low complexity" evidence="3">
    <location>
        <begin position="526"/>
        <end position="547"/>
    </location>
</feature>
<keyword evidence="4" id="KW-0472">Membrane</keyword>
<dbReference type="InterPro" id="IPR024749">
    <property type="entry name" value="Collagen-bd_put"/>
</dbReference>
<dbReference type="PANTHER" id="PTHR37836:SF3">
    <property type="entry name" value="ENDOGLUCANASE"/>
    <property type="match status" value="1"/>
</dbReference>
<evidence type="ECO:0000256" key="1">
    <source>
        <dbReference type="ARBA" id="ARBA00010830"/>
    </source>
</evidence>
<dbReference type="Pfam" id="PF12904">
    <property type="entry name" value="Collagen_bind_2"/>
    <property type="match status" value="1"/>
</dbReference>
<proteinExistence type="inferred from homology"/>
<dbReference type="Proteomes" id="UP000820669">
    <property type="component" value="Unassembled WGS sequence"/>
</dbReference>
<keyword evidence="2" id="KW-0378">Hydrolase</keyword>
<feature type="compositionally biased region" description="Pro residues" evidence="3">
    <location>
        <begin position="548"/>
        <end position="557"/>
    </location>
</feature>
<dbReference type="InterPro" id="IPR010618">
    <property type="entry name" value="RPF"/>
</dbReference>
<dbReference type="InterPro" id="IPR017853">
    <property type="entry name" value="GH"/>
</dbReference>
<dbReference type="CDD" id="cd13925">
    <property type="entry name" value="RPF"/>
    <property type="match status" value="1"/>
</dbReference>
<name>A0ABX1SFC3_9PSEU</name>
<evidence type="ECO:0000313" key="9">
    <source>
        <dbReference type="Proteomes" id="UP000820669"/>
    </source>
</evidence>
<dbReference type="Gene3D" id="1.10.530.10">
    <property type="match status" value="1"/>
</dbReference>
<dbReference type="Pfam" id="PF13204">
    <property type="entry name" value="Apiosidase"/>
    <property type="match status" value="1"/>
</dbReference>
<dbReference type="EMBL" id="JAAXLA010000052">
    <property type="protein sequence ID" value="NMI00255.1"/>
    <property type="molecule type" value="Genomic_DNA"/>
</dbReference>
<feature type="domain" description="Apiosidase-like catalytic" evidence="7">
    <location>
        <begin position="88"/>
        <end position="409"/>
    </location>
</feature>
<feature type="transmembrane region" description="Helical" evidence="4">
    <location>
        <begin position="12"/>
        <end position="30"/>
    </location>
</feature>
<comment type="caution">
    <text evidence="8">The sequence shown here is derived from an EMBL/GenBank/DDBJ whole genome shotgun (WGS) entry which is preliminary data.</text>
</comment>
<dbReference type="Gene3D" id="3.20.20.80">
    <property type="entry name" value="Glycosidases"/>
    <property type="match status" value="1"/>
</dbReference>
<reference evidence="8 9" key="1">
    <citation type="submission" date="2020-04" db="EMBL/GenBank/DDBJ databases">
        <authorList>
            <person name="Klaysubun C."/>
            <person name="Duangmal K."/>
            <person name="Lipun K."/>
        </authorList>
    </citation>
    <scope>NUCLEOTIDE SEQUENCE [LARGE SCALE GENOMIC DNA]</scope>
    <source>
        <strain evidence="8 9">K10HN5</strain>
    </source>
</reference>
<keyword evidence="9" id="KW-1185">Reference proteome</keyword>
<keyword evidence="4" id="KW-1133">Transmembrane helix</keyword>
<organism evidence="8 9">
    <name type="scientific">Pseudonocardia acidicola</name>
    <dbReference type="NCBI Taxonomy" id="2724939"/>
    <lineage>
        <taxon>Bacteria</taxon>
        <taxon>Bacillati</taxon>
        <taxon>Actinomycetota</taxon>
        <taxon>Actinomycetes</taxon>
        <taxon>Pseudonocardiales</taxon>
        <taxon>Pseudonocardiaceae</taxon>
        <taxon>Pseudonocardia</taxon>
    </lineage>
</organism>
<evidence type="ECO:0000259" key="6">
    <source>
        <dbReference type="Pfam" id="PF12904"/>
    </source>
</evidence>
<protein>
    <submittedName>
        <fullName evidence="8">DUF4038 domain-containing protein</fullName>
    </submittedName>
</protein>
<evidence type="ECO:0000256" key="2">
    <source>
        <dbReference type="ARBA" id="ARBA00022801"/>
    </source>
</evidence>
<accession>A0ABX1SFC3</accession>
<dbReference type="SUPFAM" id="SSF51445">
    <property type="entry name" value="(Trans)glycosidases"/>
    <property type="match status" value="1"/>
</dbReference>
<dbReference type="InterPro" id="IPR023346">
    <property type="entry name" value="Lysozyme-like_dom_sf"/>
</dbReference>
<dbReference type="Pfam" id="PF06737">
    <property type="entry name" value="Transglycosylas"/>
    <property type="match status" value="1"/>
</dbReference>
<evidence type="ECO:0000313" key="8">
    <source>
        <dbReference type="EMBL" id="NMI00255.1"/>
    </source>
</evidence>
<dbReference type="SUPFAM" id="SSF53955">
    <property type="entry name" value="Lysozyme-like"/>
    <property type="match status" value="1"/>
</dbReference>
<feature type="domain" description="Putative collagen-binding" evidence="6">
    <location>
        <begin position="413"/>
        <end position="505"/>
    </location>
</feature>
<dbReference type="InterPro" id="IPR025277">
    <property type="entry name" value="Apiosidase-like_cat_dom"/>
</dbReference>
<evidence type="ECO:0000259" key="7">
    <source>
        <dbReference type="Pfam" id="PF13204"/>
    </source>
</evidence>
<gene>
    <name evidence="8" type="ORF">HF526_23515</name>
</gene>
<feature type="domain" description="Resuscitation-promoting factor core lysozyme-like" evidence="5">
    <location>
        <begin position="586"/>
        <end position="659"/>
    </location>
</feature>
<evidence type="ECO:0000259" key="5">
    <source>
        <dbReference type="Pfam" id="PF06737"/>
    </source>
</evidence>
<feature type="region of interest" description="Disordered" evidence="3">
    <location>
        <begin position="517"/>
        <end position="587"/>
    </location>
</feature>
<evidence type="ECO:0000256" key="3">
    <source>
        <dbReference type="SAM" id="MobiDB-lite"/>
    </source>
</evidence>
<comment type="similarity">
    <text evidence="1">Belongs to the transglycosylase family. Rpf subfamily.</text>
</comment>
<sequence>MRSIDRFSLRHVVAVVACCAGAVALLAGHLRAPGPVAAPVPVAGVAGCGPAGPGAGSVGRGARAGGSAGSGAAGACGPGAALPPLTVDGRFFALPDGTPFFWLADTAWSLFVNLDRAEALAYLDARAAQGFTVIQAALIFPQAGGPGPNRYGDAPFSGHLGRLPVSPGADASDDAQYDYWDHVDFVLAAAAERGLRMALLPVWADAQVGSLVTASNARTYGAFLGQRYAAAPVVWVLGGDAPADGAEDVWRELAGGLRAGGSDGLISYHPRGGQTSATWFHTDDWLGFDMLHGGHCLRYEQRRHLVEDTRAAQPAKPFLDAEPVYSDHPYCWDDPPGGYSTPRDVRRDAYWAVFGGAAGHSYGHHAVWQFLTAGRQPSLGARGTWTAALDDPAPGQMRHLRALMESRPYRHAVPGRRVLSGDVGSGPDRIAATVAENGSYLMAYTAAGRPIEVDLDALTGSTARPYWFDPRTGAATELGVLRSAGRAAFPPPDGERGQDWVLVLDDVAAGYGVPGGSVAAADPSSGTARGPATAPRTAPPAGGSAAPTPTPATPTPAPSRSREPAPARQRPPEPAPRREPPPPPDPVWDRLARCESSGDWAIDTGNGYYGGLQFDAATWRDYGGAEFAPRADQATREEQITVATRVRDDRGGYGFWPACARKLGLRR</sequence>
<dbReference type="PANTHER" id="PTHR37836">
    <property type="entry name" value="LMO1036 PROTEIN"/>
    <property type="match status" value="1"/>
</dbReference>